<gene>
    <name evidence="2" type="ORF">CTEN210_15513</name>
</gene>
<evidence type="ECO:0000313" key="3">
    <source>
        <dbReference type="Proteomes" id="UP001054902"/>
    </source>
</evidence>
<keyword evidence="1" id="KW-0732">Signal</keyword>
<feature type="chain" id="PRO_5042177918" evidence="1">
    <location>
        <begin position="19"/>
        <end position="470"/>
    </location>
</feature>
<reference evidence="2 3" key="1">
    <citation type="journal article" date="2021" name="Sci. Rep.">
        <title>The genome of the diatom Chaetoceros tenuissimus carries an ancient integrated fragment of an extant virus.</title>
        <authorList>
            <person name="Hongo Y."/>
            <person name="Kimura K."/>
            <person name="Takaki Y."/>
            <person name="Yoshida Y."/>
            <person name="Baba S."/>
            <person name="Kobayashi G."/>
            <person name="Nagasaki K."/>
            <person name="Hano T."/>
            <person name="Tomaru Y."/>
        </authorList>
    </citation>
    <scope>NUCLEOTIDE SEQUENCE [LARGE SCALE GENOMIC DNA]</scope>
    <source>
        <strain evidence="2 3">NIES-3715</strain>
    </source>
</reference>
<dbReference type="EMBL" id="BLLK01000062">
    <property type="protein sequence ID" value="GFH59037.1"/>
    <property type="molecule type" value="Genomic_DNA"/>
</dbReference>
<keyword evidence="3" id="KW-1185">Reference proteome</keyword>
<proteinExistence type="predicted"/>
<dbReference type="Proteomes" id="UP001054902">
    <property type="component" value="Unassembled WGS sequence"/>
</dbReference>
<evidence type="ECO:0000313" key="2">
    <source>
        <dbReference type="EMBL" id="GFH59037.1"/>
    </source>
</evidence>
<organism evidence="2 3">
    <name type="scientific">Chaetoceros tenuissimus</name>
    <dbReference type="NCBI Taxonomy" id="426638"/>
    <lineage>
        <taxon>Eukaryota</taxon>
        <taxon>Sar</taxon>
        <taxon>Stramenopiles</taxon>
        <taxon>Ochrophyta</taxon>
        <taxon>Bacillariophyta</taxon>
        <taxon>Coscinodiscophyceae</taxon>
        <taxon>Chaetocerotophycidae</taxon>
        <taxon>Chaetocerotales</taxon>
        <taxon>Chaetocerotaceae</taxon>
        <taxon>Chaetoceros</taxon>
    </lineage>
</organism>
<evidence type="ECO:0000256" key="1">
    <source>
        <dbReference type="SAM" id="SignalP"/>
    </source>
</evidence>
<accession>A0AAD3D6Y1</accession>
<name>A0AAD3D6Y1_9STRA</name>
<protein>
    <submittedName>
        <fullName evidence="2">Uncharacterized protein</fullName>
    </submittedName>
</protein>
<sequence length="470" mass="50840">MGSVVPLVLSLLLGCSMAIEITDVTELYQTPEELSSPVDSRLFSIPSSGIFDNVVVSTTCTAAVLNLVQKLNSDWQCPTAIDSLYTFINDFQNPSLSFGNVLNGIDVDDLDINLGVPDYTPDQIDTEKICGKVNCMAHVEDALETLDSSCNYIDLLALPDWFTLTVRILKSFAKAICIADAEGNNCLKNFVSGFKNGTQAIFDGDFSNDRDVICSKCSLQIEQLIFSSANWEDKEISGVPFDTILDLVCLRDRSEGWGDDASFCPINEILSGAAYATNPVLYSIGFPGQDICDSNCRMQAAFLLDDSDADAAWNCVRSLPGDNAYFASVQAYLDGVSNPNMDDFLEALVMDIAGALNVFKDRVEVEVPRGIPGDDGGADSNDSGNGSPVTINLIDIVENEAIPSNDEFANILSTSPLTFTNRVRSAEDKPTSIFRLFVEQLPDVSSSTSVMKISNIALAFSATVLAVFMM</sequence>
<comment type="caution">
    <text evidence="2">The sequence shown here is derived from an EMBL/GenBank/DDBJ whole genome shotgun (WGS) entry which is preliminary data.</text>
</comment>
<dbReference type="AlphaFoldDB" id="A0AAD3D6Y1"/>
<feature type="signal peptide" evidence="1">
    <location>
        <begin position="1"/>
        <end position="18"/>
    </location>
</feature>